<proteinExistence type="predicted"/>
<dbReference type="InterPro" id="IPR036078">
    <property type="entry name" value="Spo11/TopoVI_A_sf"/>
</dbReference>
<keyword evidence="4" id="KW-1185">Reference proteome</keyword>
<evidence type="ECO:0000256" key="1">
    <source>
        <dbReference type="SAM" id="MobiDB-lite"/>
    </source>
</evidence>
<dbReference type="OrthoDB" id="5377392at2759"/>
<evidence type="ECO:0000313" key="3">
    <source>
        <dbReference type="EMBL" id="CAI6293212.1"/>
    </source>
</evidence>
<dbReference type="GO" id="GO:0003918">
    <property type="term" value="F:DNA topoisomerase type II (double strand cut, ATP-hydrolyzing) activity"/>
    <property type="evidence" value="ECO:0007669"/>
    <property type="project" value="InterPro"/>
</dbReference>
<dbReference type="AlphaFoldDB" id="A0A9W4U701"/>
<sequence length="260" mass="28706">MTDIIQGALVPKLHAEDILDLAAVRWILIIEKEVKHTHRLTGSSRSLSAQATFRTLLSSSQWRALGAQGLVLTAKGYPDLASRSFLRHIADENPHIPTYALVDFDPDGIAIMSTYKHGSYRLAHEDVSHNQGSGLRLPGLQWLGVQSHHITNGRADRKLAETTTLADTQGLMRLTARDRQKAHRMLEWDLCAEGGLEAKWRVELQRMLMLNIKAEMQILDEVAGNLVSWLGSELEARSSRGAGSDQAAASPLSSGDELLF</sequence>
<accession>A0A9W4U701</accession>
<dbReference type="GO" id="GO:0042138">
    <property type="term" value="P:meiotic DNA double-strand break formation"/>
    <property type="evidence" value="ECO:0007669"/>
    <property type="project" value="TreeGrafter"/>
</dbReference>
<dbReference type="CDD" id="cd00223">
    <property type="entry name" value="TOPRIM_TopoIIB_SPO"/>
    <property type="match status" value="1"/>
</dbReference>
<name>A0A9W4U701_9PLEO</name>
<gene>
    <name evidence="3" type="ORF">PDIGIT_LOCUS2539</name>
</gene>
<protein>
    <recommendedName>
        <fullName evidence="2">Topoisomerase 6 subunit A/Spo11 TOPRIM domain-containing protein</fullName>
    </recommendedName>
</protein>
<feature type="domain" description="Topoisomerase 6 subunit A/Spo11 TOPRIM" evidence="2">
    <location>
        <begin position="50"/>
        <end position="223"/>
    </location>
</feature>
<dbReference type="FunFam" id="3.40.1360.10:FF:000018">
    <property type="entry name" value="Type II DNA topoisomerase VI subunit A"/>
    <property type="match status" value="1"/>
</dbReference>
<comment type="caution">
    <text evidence="3">The sequence shown here is derived from an EMBL/GenBank/DDBJ whole genome shotgun (WGS) entry which is preliminary data.</text>
</comment>
<dbReference type="Pfam" id="PF21180">
    <property type="entry name" value="TOP6A-Spo11_Toprim"/>
    <property type="match status" value="1"/>
</dbReference>
<evidence type="ECO:0000259" key="2">
    <source>
        <dbReference type="Pfam" id="PF21180"/>
    </source>
</evidence>
<reference evidence="3" key="1">
    <citation type="submission" date="2023-01" db="EMBL/GenBank/DDBJ databases">
        <authorList>
            <person name="Van Ghelder C."/>
            <person name="Rancurel C."/>
        </authorList>
    </citation>
    <scope>NUCLEOTIDE SEQUENCE</scope>
    <source>
        <strain evidence="3">CNCM I-4278</strain>
    </source>
</reference>
<dbReference type="PANTHER" id="PTHR10848">
    <property type="entry name" value="MEIOTIC RECOMBINATION PROTEIN SPO11"/>
    <property type="match status" value="1"/>
</dbReference>
<dbReference type="EMBL" id="CAOQHR010000002">
    <property type="protein sequence ID" value="CAI6293212.1"/>
    <property type="molecule type" value="Genomic_DNA"/>
</dbReference>
<evidence type="ECO:0000313" key="4">
    <source>
        <dbReference type="Proteomes" id="UP001152607"/>
    </source>
</evidence>
<dbReference type="InterPro" id="IPR002815">
    <property type="entry name" value="Spo11/TopoVI_A"/>
</dbReference>
<feature type="region of interest" description="Disordered" evidence="1">
    <location>
        <begin position="240"/>
        <end position="260"/>
    </location>
</feature>
<dbReference type="SUPFAM" id="SSF56726">
    <property type="entry name" value="DNA topoisomerase IV, alpha subunit"/>
    <property type="match status" value="1"/>
</dbReference>
<dbReference type="Proteomes" id="UP001152607">
    <property type="component" value="Unassembled WGS sequence"/>
</dbReference>
<dbReference type="GO" id="GO:0003677">
    <property type="term" value="F:DNA binding"/>
    <property type="evidence" value="ECO:0007669"/>
    <property type="project" value="InterPro"/>
</dbReference>
<dbReference type="GO" id="GO:0000706">
    <property type="term" value="P:meiotic DNA double-strand break processing"/>
    <property type="evidence" value="ECO:0007669"/>
    <property type="project" value="TreeGrafter"/>
</dbReference>
<organism evidence="3 4">
    <name type="scientific">Periconia digitata</name>
    <dbReference type="NCBI Taxonomy" id="1303443"/>
    <lineage>
        <taxon>Eukaryota</taxon>
        <taxon>Fungi</taxon>
        <taxon>Dikarya</taxon>
        <taxon>Ascomycota</taxon>
        <taxon>Pezizomycotina</taxon>
        <taxon>Dothideomycetes</taxon>
        <taxon>Pleosporomycetidae</taxon>
        <taxon>Pleosporales</taxon>
        <taxon>Massarineae</taxon>
        <taxon>Periconiaceae</taxon>
        <taxon>Periconia</taxon>
    </lineage>
</organism>
<dbReference type="PANTHER" id="PTHR10848:SF0">
    <property type="entry name" value="MEIOTIC RECOMBINATION PROTEIN SPO11"/>
    <property type="match status" value="1"/>
</dbReference>
<dbReference type="Gene3D" id="3.40.1360.10">
    <property type="match status" value="1"/>
</dbReference>
<dbReference type="GO" id="GO:0000228">
    <property type="term" value="C:nuclear chromosome"/>
    <property type="evidence" value="ECO:0007669"/>
    <property type="project" value="TreeGrafter"/>
</dbReference>
<dbReference type="InterPro" id="IPR034136">
    <property type="entry name" value="TOPRIM_Topo6A/Spo11"/>
</dbReference>
<dbReference type="GO" id="GO:0007131">
    <property type="term" value="P:reciprocal meiotic recombination"/>
    <property type="evidence" value="ECO:0007669"/>
    <property type="project" value="TreeGrafter"/>
</dbReference>